<dbReference type="EMBL" id="CP032698">
    <property type="protein sequence ID" value="AYG78095.1"/>
    <property type="molecule type" value="Genomic_DNA"/>
</dbReference>
<evidence type="ECO:0000313" key="3">
    <source>
        <dbReference type="EMBL" id="AYG78095.1"/>
    </source>
</evidence>
<feature type="compositionally biased region" description="Acidic residues" evidence="1">
    <location>
        <begin position="500"/>
        <end position="518"/>
    </location>
</feature>
<name>A0A387H349_9ACTN</name>
<keyword evidence="3" id="KW-0547">Nucleotide-binding</keyword>
<keyword evidence="3" id="KW-0347">Helicase</keyword>
<dbReference type="PROSITE" id="PS51199">
    <property type="entry name" value="SF4_HELICASE"/>
    <property type="match status" value="1"/>
</dbReference>
<dbReference type="RefSeq" id="WP_246033328.1">
    <property type="nucleotide sequence ID" value="NZ_CP032698.1"/>
</dbReference>
<protein>
    <submittedName>
        <fullName evidence="3">Replicative DNA helicase</fullName>
        <ecNumber evidence="3">3.6.4.12</ecNumber>
    </submittedName>
</protein>
<dbReference type="KEGG" id="shun:DWB77_00202"/>
<dbReference type="PANTHER" id="PTHR30153:SF2">
    <property type="entry name" value="REPLICATIVE DNA HELICASE"/>
    <property type="match status" value="1"/>
</dbReference>
<dbReference type="Proteomes" id="UP000271554">
    <property type="component" value="Chromosome"/>
</dbReference>
<dbReference type="GO" id="GO:0005829">
    <property type="term" value="C:cytosol"/>
    <property type="evidence" value="ECO:0007669"/>
    <property type="project" value="TreeGrafter"/>
</dbReference>
<dbReference type="InterPro" id="IPR007694">
    <property type="entry name" value="DNA_helicase_DnaB-like_C"/>
</dbReference>
<accession>A0A387H349</accession>
<dbReference type="GO" id="GO:0005524">
    <property type="term" value="F:ATP binding"/>
    <property type="evidence" value="ECO:0007669"/>
    <property type="project" value="InterPro"/>
</dbReference>
<dbReference type="Pfam" id="PF03796">
    <property type="entry name" value="DnaB_C"/>
    <property type="match status" value="1"/>
</dbReference>
<dbReference type="PANTHER" id="PTHR30153">
    <property type="entry name" value="REPLICATIVE DNA HELICASE DNAB"/>
    <property type="match status" value="1"/>
</dbReference>
<gene>
    <name evidence="3" type="primary">dnaB_1</name>
    <name evidence="3" type="ORF">DWB77_00202</name>
</gene>
<dbReference type="GO" id="GO:0003678">
    <property type="term" value="F:DNA helicase activity"/>
    <property type="evidence" value="ECO:0007669"/>
    <property type="project" value="UniProtKB-EC"/>
</dbReference>
<dbReference type="GO" id="GO:0016787">
    <property type="term" value="F:hydrolase activity"/>
    <property type="evidence" value="ECO:0007669"/>
    <property type="project" value="UniProtKB-KW"/>
</dbReference>
<keyword evidence="3" id="KW-0067">ATP-binding</keyword>
<dbReference type="SUPFAM" id="SSF52540">
    <property type="entry name" value="P-loop containing nucleoside triphosphate hydrolases"/>
    <property type="match status" value="1"/>
</dbReference>
<dbReference type="AlphaFoldDB" id="A0A387H349"/>
<proteinExistence type="predicted"/>
<dbReference type="Gene3D" id="3.40.50.300">
    <property type="entry name" value="P-loop containing nucleotide triphosphate hydrolases"/>
    <property type="match status" value="1"/>
</dbReference>
<feature type="domain" description="SF4 helicase" evidence="2">
    <location>
        <begin position="151"/>
        <end position="362"/>
    </location>
</feature>
<organism evidence="3 4">
    <name type="scientific">Streptomyces hundungensis</name>
    <dbReference type="NCBI Taxonomy" id="1077946"/>
    <lineage>
        <taxon>Bacteria</taxon>
        <taxon>Bacillati</taxon>
        <taxon>Actinomycetota</taxon>
        <taxon>Actinomycetes</taxon>
        <taxon>Kitasatosporales</taxon>
        <taxon>Streptomycetaceae</taxon>
        <taxon>Streptomyces</taxon>
    </lineage>
</organism>
<reference evidence="3 4" key="1">
    <citation type="submission" date="2018-10" db="EMBL/GenBank/DDBJ databases">
        <title>Relationship between Morphology and Antimicrobial Activity in Streptomyces.</title>
        <authorList>
            <person name="Kang H.J."/>
            <person name="Kim S.B."/>
        </authorList>
    </citation>
    <scope>NUCLEOTIDE SEQUENCE [LARGE SCALE GENOMIC DNA]</scope>
    <source>
        <strain evidence="3 4">BH38</strain>
    </source>
</reference>
<dbReference type="GO" id="GO:0006260">
    <property type="term" value="P:DNA replication"/>
    <property type="evidence" value="ECO:0007669"/>
    <property type="project" value="InterPro"/>
</dbReference>
<keyword evidence="4" id="KW-1185">Reference proteome</keyword>
<dbReference type="InterPro" id="IPR027417">
    <property type="entry name" value="P-loop_NTPase"/>
</dbReference>
<evidence type="ECO:0000259" key="2">
    <source>
        <dbReference type="PROSITE" id="PS51199"/>
    </source>
</evidence>
<evidence type="ECO:0000256" key="1">
    <source>
        <dbReference type="SAM" id="MobiDB-lite"/>
    </source>
</evidence>
<keyword evidence="3" id="KW-0378">Hydrolase</keyword>
<dbReference type="EC" id="3.6.4.12" evidence="3"/>
<evidence type="ECO:0000313" key="4">
    <source>
        <dbReference type="Proteomes" id="UP000271554"/>
    </source>
</evidence>
<sequence length="834" mass="89328">MSQPYDEAVMNATEARRELFALVRRAEKDGLTTEIHKHGERVVLAPLDRFPAARKADAFPSHALSAAQKDFGELLTLAAQGEPQVLRRSSTPVAVLLPVGSPSGALSPETTARRGDAVLAGGAVNGDDEQEGESAPRRLATLGDAIGAVLAAGPATGPTFGLPGLDAATGGLQPGRLTLVAAAPNVGGSLLGLAAARQTALVDDHRVLYAASGPNQGDIMRRILSAQTGGDYPRLKQGRLTPHEQQVAQELVHAPLLIDDGSELTAEAIAETAPYVQDLALVVVDRLQATDNARLPLSGARLRDASQVLAALARALHVPVLAIVDSADPALLRLLDADILLTLAPTEDSTRVQVTIAERDFGTIASACLEPDLLHARFLDVGTGPARPTGSEEPGQGSVGSAVERELAAAALPYTSGAQRGLASALTHELAALRTTLAGGDQAALDELTPSLLQASTAPAPLPETAEGRRLAAALRAYAEAAIPPAEAAKEGERATAPEAADDGEEQLQPGDEEDEPEGAPFPALKLLKEAVARSKMHPIKVIRTEERESGPWPLISEHMDGEPRWVHPDVTSRRVPYDRPNRKRVRRDQLDVPDTFGDGVLCLIDRNGSYPSACSAVPLAPNKLLHTGPLEEFDKAGAGIYLIDVPQWTRTDMPHPLGRIIDRPDDEGRVWVTTPHIKQLVRLVRDGHLSTMPAIHDSWTGKANESLFKPFYEAARAARTELIQVGGDPYRAYKTRLSIALRLLWPKRQEQKSPFWRPDWRMSMVAEASVRHWTVAFKAVQEGHRLIALRNVDAAVFWTPPGTAPDTYRIGTGFGEVKAKFIQPGQMIPEGDD</sequence>
<feature type="region of interest" description="Disordered" evidence="1">
    <location>
        <begin position="484"/>
        <end position="520"/>
    </location>
</feature>